<dbReference type="Gene3D" id="1.20.1250.20">
    <property type="entry name" value="MFS general substrate transporter like domains"/>
    <property type="match status" value="1"/>
</dbReference>
<keyword evidence="9" id="KW-1185">Reference proteome</keyword>
<dbReference type="GO" id="GO:0016020">
    <property type="term" value="C:membrane"/>
    <property type="evidence" value="ECO:0007669"/>
    <property type="project" value="UniProtKB-SubCell"/>
</dbReference>
<feature type="transmembrane region" description="Helical" evidence="7">
    <location>
        <begin position="176"/>
        <end position="197"/>
    </location>
</feature>
<dbReference type="Proteomes" id="UP001146351">
    <property type="component" value="Unassembled WGS sequence"/>
</dbReference>
<organism evidence="8 9">
    <name type="scientific">Penicillium capsulatum</name>
    <dbReference type="NCBI Taxonomy" id="69766"/>
    <lineage>
        <taxon>Eukaryota</taxon>
        <taxon>Fungi</taxon>
        <taxon>Dikarya</taxon>
        <taxon>Ascomycota</taxon>
        <taxon>Pezizomycotina</taxon>
        <taxon>Eurotiomycetes</taxon>
        <taxon>Eurotiomycetidae</taxon>
        <taxon>Eurotiales</taxon>
        <taxon>Aspergillaceae</taxon>
        <taxon>Penicillium</taxon>
    </lineage>
</organism>
<evidence type="ECO:0000256" key="1">
    <source>
        <dbReference type="ARBA" id="ARBA00004141"/>
    </source>
</evidence>
<evidence type="ECO:0000256" key="7">
    <source>
        <dbReference type="SAM" id="Phobius"/>
    </source>
</evidence>
<keyword evidence="4 7" id="KW-1133">Transmembrane helix</keyword>
<keyword evidence="2" id="KW-0813">Transport</keyword>
<keyword evidence="8" id="KW-0378">Hydrolase</keyword>
<keyword evidence="3 7" id="KW-0812">Transmembrane</keyword>
<keyword evidence="8" id="KW-0121">Carboxypeptidase</keyword>
<accession>A0A9W9IPK7</accession>
<comment type="subcellular location">
    <subcellularLocation>
        <location evidence="1">Membrane</location>
        <topology evidence="1">Multi-pass membrane protein</topology>
    </subcellularLocation>
</comment>
<dbReference type="SUPFAM" id="SSF103473">
    <property type="entry name" value="MFS general substrate transporter"/>
    <property type="match status" value="1"/>
</dbReference>
<dbReference type="GO" id="GO:0004180">
    <property type="term" value="F:carboxypeptidase activity"/>
    <property type="evidence" value="ECO:0007669"/>
    <property type="project" value="UniProtKB-KW"/>
</dbReference>
<evidence type="ECO:0000313" key="8">
    <source>
        <dbReference type="EMBL" id="KAJ5179491.1"/>
    </source>
</evidence>
<dbReference type="OrthoDB" id="10262656at2759"/>
<feature type="region of interest" description="Disordered" evidence="6">
    <location>
        <begin position="205"/>
        <end position="231"/>
    </location>
</feature>
<evidence type="ECO:0000256" key="5">
    <source>
        <dbReference type="ARBA" id="ARBA00023136"/>
    </source>
</evidence>
<dbReference type="AlphaFoldDB" id="A0A9W9IPK7"/>
<protein>
    <submittedName>
        <fullName evidence="8">Glutamate carboxypeptidase</fullName>
    </submittedName>
</protein>
<gene>
    <name evidence="8" type="ORF">N7492_002701</name>
</gene>
<feature type="transmembrane region" description="Helical" evidence="7">
    <location>
        <begin position="49"/>
        <end position="69"/>
    </location>
</feature>
<evidence type="ECO:0000256" key="3">
    <source>
        <dbReference type="ARBA" id="ARBA00022692"/>
    </source>
</evidence>
<evidence type="ECO:0000313" key="9">
    <source>
        <dbReference type="Proteomes" id="UP001146351"/>
    </source>
</evidence>
<feature type="transmembrane region" description="Helical" evidence="7">
    <location>
        <begin position="81"/>
        <end position="99"/>
    </location>
</feature>
<dbReference type="InterPro" id="IPR036259">
    <property type="entry name" value="MFS_trans_sf"/>
</dbReference>
<reference evidence="8" key="1">
    <citation type="submission" date="2022-11" db="EMBL/GenBank/DDBJ databases">
        <authorList>
            <person name="Petersen C."/>
        </authorList>
    </citation>
    <scope>NUCLEOTIDE SEQUENCE</scope>
    <source>
        <strain evidence="8">IBT 21917</strain>
    </source>
</reference>
<dbReference type="PANTHER" id="PTHR23504:SF8">
    <property type="entry name" value="TRANSPORTER, PUTATIVE (AFU_ORTHOLOGUE AFUA_1G03730)-RELATED"/>
    <property type="match status" value="1"/>
</dbReference>
<feature type="transmembrane region" description="Helical" evidence="7">
    <location>
        <begin position="105"/>
        <end position="131"/>
    </location>
</feature>
<sequence>MISGLGMAFDSTFPVFLHHPKQDLSHNPDVKLPFKFTSGFGVDAQTIGIYYSIIGVFGMLIQFICFPPLAKRYGVLNCFKIASLVLPAIYFITPFLVLVPEPARIPAVLLLMLAKLGGTTFGIPCCTILLTNSASSMSVLATLNGVGTSFSAIGRGLFPALIGAAFSWGLEMGSVAFAWWLLAALAALSVIPGYYIVEQEGPSRDEVEYEEPESGPNGYGATDPSRGATSN</sequence>
<keyword evidence="8" id="KW-0645">Protease</keyword>
<dbReference type="PANTHER" id="PTHR23504">
    <property type="entry name" value="MAJOR FACILITATOR SUPERFAMILY DOMAIN-CONTAINING PROTEIN 10"/>
    <property type="match status" value="1"/>
</dbReference>
<evidence type="ECO:0000256" key="2">
    <source>
        <dbReference type="ARBA" id="ARBA00022448"/>
    </source>
</evidence>
<feature type="transmembrane region" description="Helical" evidence="7">
    <location>
        <begin position="152"/>
        <end position="170"/>
    </location>
</feature>
<keyword evidence="5 7" id="KW-0472">Membrane</keyword>
<name>A0A9W9IPK7_9EURO</name>
<comment type="caution">
    <text evidence="8">The sequence shown here is derived from an EMBL/GenBank/DDBJ whole genome shotgun (WGS) entry which is preliminary data.</text>
</comment>
<evidence type="ECO:0000256" key="4">
    <source>
        <dbReference type="ARBA" id="ARBA00022989"/>
    </source>
</evidence>
<evidence type="ECO:0000256" key="6">
    <source>
        <dbReference type="SAM" id="MobiDB-lite"/>
    </source>
</evidence>
<proteinExistence type="predicted"/>
<reference evidence="8" key="2">
    <citation type="journal article" date="2023" name="IMA Fungus">
        <title>Comparative genomic study of the Penicillium genus elucidates a diverse pangenome and 15 lateral gene transfer events.</title>
        <authorList>
            <person name="Petersen C."/>
            <person name="Sorensen T."/>
            <person name="Nielsen M.R."/>
            <person name="Sondergaard T.E."/>
            <person name="Sorensen J.L."/>
            <person name="Fitzpatrick D.A."/>
            <person name="Frisvad J.C."/>
            <person name="Nielsen K.L."/>
        </authorList>
    </citation>
    <scope>NUCLEOTIDE SEQUENCE</scope>
    <source>
        <strain evidence="8">IBT 21917</strain>
    </source>
</reference>
<dbReference type="EMBL" id="JAPQKO010000002">
    <property type="protein sequence ID" value="KAJ5179491.1"/>
    <property type="molecule type" value="Genomic_DNA"/>
</dbReference>